<dbReference type="Pfam" id="PF18962">
    <property type="entry name" value="Por_Secre_tail"/>
    <property type="match status" value="1"/>
</dbReference>
<name>A0A0E9LQK1_9BACT</name>
<feature type="domain" description="Secretion system C-terminal sorting" evidence="2">
    <location>
        <begin position="1010"/>
        <end position="1071"/>
    </location>
</feature>
<dbReference type="RefSeq" id="WP_162198286.1">
    <property type="nucleotide sequence ID" value="NZ_BAZW01000074.1"/>
</dbReference>
<evidence type="ECO:0000313" key="4">
    <source>
        <dbReference type="Proteomes" id="UP000032900"/>
    </source>
</evidence>
<dbReference type="AlphaFoldDB" id="A0A0E9LQK1"/>
<accession>A0A0E9LQK1</accession>
<proteinExistence type="predicted"/>
<dbReference type="EMBL" id="BAZW01000074">
    <property type="protein sequence ID" value="GAO27573.1"/>
    <property type="molecule type" value="Genomic_DNA"/>
</dbReference>
<dbReference type="STRING" id="1236989.JCM15548_14404"/>
<keyword evidence="1" id="KW-0732">Signal</keyword>
<comment type="caution">
    <text evidence="3">The sequence shown here is derived from an EMBL/GenBank/DDBJ whole genome shotgun (WGS) entry which is preliminary data.</text>
</comment>
<dbReference type="Proteomes" id="UP000032900">
    <property type="component" value="Unassembled WGS sequence"/>
</dbReference>
<feature type="chain" id="PRO_5002428225" description="Secretion system C-terminal sorting domain-containing protein" evidence="1">
    <location>
        <begin position="23"/>
        <end position="1073"/>
    </location>
</feature>
<dbReference type="InterPro" id="IPR026444">
    <property type="entry name" value="Secre_tail"/>
</dbReference>
<reference evidence="3 4" key="1">
    <citation type="journal article" date="2015" name="Microbes Environ.">
        <title>Distribution and evolution of nitrogen fixation genes in the phylum bacteroidetes.</title>
        <authorList>
            <person name="Inoue J."/>
            <person name="Oshima K."/>
            <person name="Suda W."/>
            <person name="Sakamoto M."/>
            <person name="Iino T."/>
            <person name="Noda S."/>
            <person name="Hongoh Y."/>
            <person name="Hattori M."/>
            <person name="Ohkuma M."/>
        </authorList>
    </citation>
    <scope>NUCLEOTIDE SEQUENCE [LARGE SCALE GENOMIC DNA]</scope>
    <source>
        <strain evidence="3">JCM 15548</strain>
    </source>
</reference>
<evidence type="ECO:0000313" key="3">
    <source>
        <dbReference type="EMBL" id="GAO27573.1"/>
    </source>
</evidence>
<organism evidence="3 4">
    <name type="scientific">Geofilum rubicundum JCM 15548</name>
    <dbReference type="NCBI Taxonomy" id="1236989"/>
    <lineage>
        <taxon>Bacteria</taxon>
        <taxon>Pseudomonadati</taxon>
        <taxon>Bacteroidota</taxon>
        <taxon>Bacteroidia</taxon>
        <taxon>Marinilabiliales</taxon>
        <taxon>Marinilabiliaceae</taxon>
        <taxon>Geofilum</taxon>
    </lineage>
</organism>
<dbReference type="NCBIfam" id="TIGR04183">
    <property type="entry name" value="Por_Secre_tail"/>
    <property type="match status" value="1"/>
</dbReference>
<feature type="signal peptide" evidence="1">
    <location>
        <begin position="1"/>
        <end position="22"/>
    </location>
</feature>
<gene>
    <name evidence="3" type="ORF">JCM15548_14404</name>
</gene>
<evidence type="ECO:0000259" key="2">
    <source>
        <dbReference type="Pfam" id="PF18962"/>
    </source>
</evidence>
<dbReference type="Gene3D" id="2.60.120.260">
    <property type="entry name" value="Galactose-binding domain-like"/>
    <property type="match status" value="4"/>
</dbReference>
<keyword evidence="4" id="KW-1185">Reference proteome</keyword>
<sequence>MKHVKKLLLSALLMGFSVSAFGQDVSLLDFESNDLDMGGWNGVAVQRVSTSDIPAGNTSSYALEYAHPGNNSWGGAYFNNLAEKVDLTITPFVKFKVYSSSPIYIQAKLEGGDNGMNSYERGYQLSGDEVNQWTEVVFNFGTITDDNNYGTLVIWIDGPQNYAMGGSKFYVDDIVKTSTVPAGSITFLPADNSTMYSSPSSLKLGSYIYKLQKDGADITNADLNGALYLKNSSNVDVPFTAALNEGDQTNKFFSNITMTPSEVLGNGTYTFGIVDNILTYADGSSTPVSAEASFTVDSEGYGPLNVYEDFDAASKTTVVDAIEGSVAVVANPNGAGNVAMFNKGDNDWGRIHYELNRPIDLSVGKVFTFDVYHSESAHFRFKLSEIKSDGGVAKEMDVAYTTPGAWQTIIVDLSDVAFAQVNFDHILIYPLGEETKNADIYFDNLKGSAFQSGSIVYTPVNGATEVNGFSDKLTIQSNIKLVNADGTDITDLSSVAYMNEGESAFTDFDVAINDEMTLITFTLNRLPLNISTEYTFGINDGAIKFHNEVEALTGIKGTFLSNAINPPSTLIYSDYETVELINFTSWNNTTTFEKVANPDKDAINGSDNVGTYIHGGGDAGIGVDLPGSVNFVSTPYFRMKVWSEHPATVRLKLENNPDWGVNRELSIRLKPGQTGKWTELFFDFSGTDLSNLNKLVLTIDPSGTFYSEGDKIYFDDIIASNTPPQIEVESYPLDNASEVSLMGTYFIKTNLSFDLPGSAKLTSDNLGDYWTLRKDNSSGAEIPATIGFNAGENRLELTPLALLDANTTYWLGVADGELSYSSGDVVNDLNITFTSGDMPEFTMYNDFEGIEFTTVVEGMGDPAGAINPGQLNPDGSFSFVAQWDKGSSWGGWERIHIALSDPIDFTDGNVLSFRIYSPKETYVRLKVGTERDNEGGIFKETDAQVTTVEGWQTLYFGMGEMSADDYAHLFIYIDGGVEDPQTYYIDDLKGPALKKATSIHAPKSVETLSISPNPATTYITIVNAENKWVEIYNGSGMLVKQLRNSNGIVNIDDLEKGLYFVKVEDAVSKLIVK</sequence>
<evidence type="ECO:0000256" key="1">
    <source>
        <dbReference type="SAM" id="SignalP"/>
    </source>
</evidence>
<protein>
    <recommendedName>
        <fullName evidence="2">Secretion system C-terminal sorting domain-containing protein</fullName>
    </recommendedName>
</protein>